<dbReference type="InterPro" id="IPR012337">
    <property type="entry name" value="RNaseH-like_sf"/>
</dbReference>
<evidence type="ECO:0000259" key="2">
    <source>
        <dbReference type="PROSITE" id="PS50994"/>
    </source>
</evidence>
<keyword evidence="4" id="KW-1185">Reference proteome</keyword>
<dbReference type="OrthoDB" id="1551204at2"/>
<feature type="compositionally biased region" description="Basic residues" evidence="1">
    <location>
        <begin position="78"/>
        <end position="90"/>
    </location>
</feature>
<dbReference type="SUPFAM" id="SSF53098">
    <property type="entry name" value="Ribonuclease H-like"/>
    <property type="match status" value="1"/>
</dbReference>
<dbReference type="Proteomes" id="UP000291469">
    <property type="component" value="Chromosome"/>
</dbReference>
<dbReference type="AlphaFoldDB" id="A0A411YHL1"/>
<dbReference type="InterPro" id="IPR001584">
    <property type="entry name" value="Integrase_cat-core"/>
</dbReference>
<dbReference type="GO" id="GO:0015074">
    <property type="term" value="P:DNA integration"/>
    <property type="evidence" value="ECO:0007669"/>
    <property type="project" value="InterPro"/>
</dbReference>
<dbReference type="KEGG" id="erz:ER308_15100"/>
<feature type="region of interest" description="Disordered" evidence="1">
    <location>
        <begin position="287"/>
        <end position="318"/>
    </location>
</feature>
<dbReference type="GO" id="GO:0003676">
    <property type="term" value="F:nucleic acid binding"/>
    <property type="evidence" value="ECO:0007669"/>
    <property type="project" value="InterPro"/>
</dbReference>
<name>A0A411YHL1_9ACTN</name>
<reference evidence="3 4" key="1">
    <citation type="submission" date="2019-01" db="EMBL/GenBank/DDBJ databases">
        <title>Egibacter rhizosphaerae EGI 80759T.</title>
        <authorList>
            <person name="Chen D.-D."/>
            <person name="Tian Y."/>
            <person name="Jiao J.-Y."/>
            <person name="Zhang X.-T."/>
            <person name="Zhang Y.-G."/>
            <person name="Zhang Y."/>
            <person name="Xiao M."/>
            <person name="Shu W.-S."/>
            <person name="Li W.-J."/>
        </authorList>
    </citation>
    <scope>NUCLEOTIDE SEQUENCE [LARGE SCALE GENOMIC DNA]</scope>
    <source>
        <strain evidence="3 4">EGI 80759</strain>
    </source>
</reference>
<dbReference type="EMBL" id="CP036402">
    <property type="protein sequence ID" value="QBI20758.1"/>
    <property type="molecule type" value="Genomic_DNA"/>
</dbReference>
<feature type="region of interest" description="Disordered" evidence="1">
    <location>
        <begin position="78"/>
        <end position="99"/>
    </location>
</feature>
<protein>
    <submittedName>
        <fullName evidence="3">Transposase</fullName>
    </submittedName>
</protein>
<feature type="domain" description="Integrase catalytic" evidence="2">
    <location>
        <begin position="150"/>
        <end position="274"/>
    </location>
</feature>
<accession>A0A411YHL1</accession>
<dbReference type="InterPro" id="IPR036397">
    <property type="entry name" value="RNaseH_sf"/>
</dbReference>
<gene>
    <name evidence="3" type="ORF">ER308_15100</name>
</gene>
<evidence type="ECO:0000256" key="1">
    <source>
        <dbReference type="SAM" id="MobiDB-lite"/>
    </source>
</evidence>
<evidence type="ECO:0000313" key="4">
    <source>
        <dbReference type="Proteomes" id="UP000291469"/>
    </source>
</evidence>
<proteinExistence type="predicted"/>
<sequence>MRARTAITLATRSGRAKDLEIIVLRHQVAVLRRQLGRPELTERDRGLMGAIATALPRPRRQGWLVTPDTLLRWHRRRIARHGGHPRRRPGRPSTAAQARSLAMRMARENPTWGYRRTHGELSRLGHTIEASTVWKILNDAGIDPAPTRTSTTWPQLLRSQAAVACDFATVDTVLLRRVYVLFFIDTASREVILGGITANPTAAWTTQAARNLFLTHGDRLASAKALVRDRGSQFTTSFDAVFRSAGMKVLATPVRTPVANSFAERWIQSLRRELLDRTLVWNQRHLRRTASSTSTKTRHEATTGFLAPTGLCRPSTEP</sequence>
<dbReference type="PROSITE" id="PS50994">
    <property type="entry name" value="INTEGRASE"/>
    <property type="match status" value="1"/>
</dbReference>
<dbReference type="Gene3D" id="3.30.420.10">
    <property type="entry name" value="Ribonuclease H-like superfamily/Ribonuclease H"/>
    <property type="match status" value="1"/>
</dbReference>
<evidence type="ECO:0000313" key="3">
    <source>
        <dbReference type="EMBL" id="QBI20758.1"/>
    </source>
</evidence>
<organism evidence="3 4">
    <name type="scientific">Egibacter rhizosphaerae</name>
    <dbReference type="NCBI Taxonomy" id="1670831"/>
    <lineage>
        <taxon>Bacteria</taxon>
        <taxon>Bacillati</taxon>
        <taxon>Actinomycetota</taxon>
        <taxon>Nitriliruptoria</taxon>
        <taxon>Egibacterales</taxon>
        <taxon>Egibacteraceae</taxon>
        <taxon>Egibacter</taxon>
    </lineage>
</organism>